<evidence type="ECO:0000256" key="1">
    <source>
        <dbReference type="SAM" id="MobiDB-lite"/>
    </source>
</evidence>
<evidence type="ECO:0000313" key="2">
    <source>
        <dbReference type="EMBL" id="EPT01170.1"/>
    </source>
</evidence>
<dbReference type="eggNOG" id="ENOG502SHU1">
    <property type="taxonomic scope" value="Eukaryota"/>
</dbReference>
<feature type="region of interest" description="Disordered" evidence="1">
    <location>
        <begin position="463"/>
        <end position="489"/>
    </location>
</feature>
<dbReference type="STRING" id="743788.S8FSK1"/>
<feature type="region of interest" description="Disordered" evidence="1">
    <location>
        <begin position="281"/>
        <end position="342"/>
    </location>
</feature>
<gene>
    <name evidence="2" type="ORF">FOMPIDRAFT_1049143</name>
</gene>
<protein>
    <submittedName>
        <fullName evidence="2">Uncharacterized protein</fullName>
    </submittedName>
</protein>
<sequence>MSPAAITPLKRKAHHTAEDAALDASDVARDSSEAPSDDSDTRPAKNEYETGRVKCGCGQEVSFRDEATGGFTLQLWEAHRLKCPNGSQPQIAQAVAQSPQTRQSADASFDTEPQAKRRRSKRTEEERIEYLRSDPYVAQFEAYRVLCACCDKWIRLRPNSTYCSIPWDAHRKSCLAKKAKYFPAGAQTVCDDRGAIFAADPNVRKFDSERVLCRNCEGWISIGVVDNEQASKIWQDHRGSCQRNVFYGQGGSSVVMRVESNAAKDVPPPPKHLLALASSSSLPLPAHTPSAPGPLNGTSSGSTSSSSAPPHHATSFKDLSPTNPEPRRRTAEQRAAQLRADPLVGEVEPTRVFCTMCRKWVQLRQDSTYCSYPWEQHRDKCLKRQQARTHKDGELGHFSMHPASVGPPDVMMRTVEGGGGLGDADTEDETESTEGRAVVLEWHAHREGNGSVQAAAKHVARAPLRPGVGPRGSSSSTIDGSEGPWADRVDVDRPSARMADLHTSKGRFDYTFRAVSHLFSSTYEPSDELTIASLVTYLNAAMPPDKHEDFDTAEVTKAAMALQARGQFVLEGDVLRIKS</sequence>
<organism evidence="2 3">
    <name type="scientific">Fomitopsis schrenkii</name>
    <name type="common">Brown rot fungus</name>
    <dbReference type="NCBI Taxonomy" id="2126942"/>
    <lineage>
        <taxon>Eukaryota</taxon>
        <taxon>Fungi</taxon>
        <taxon>Dikarya</taxon>
        <taxon>Basidiomycota</taxon>
        <taxon>Agaricomycotina</taxon>
        <taxon>Agaricomycetes</taxon>
        <taxon>Polyporales</taxon>
        <taxon>Fomitopsis</taxon>
    </lineage>
</organism>
<dbReference type="AlphaFoldDB" id="S8FSK1"/>
<feature type="compositionally biased region" description="Polar residues" evidence="1">
    <location>
        <begin position="87"/>
        <end position="106"/>
    </location>
</feature>
<dbReference type="EMBL" id="KE504144">
    <property type="protein sequence ID" value="EPT01170.1"/>
    <property type="molecule type" value="Genomic_DNA"/>
</dbReference>
<dbReference type="OrthoDB" id="3270344at2759"/>
<name>S8FSK1_FOMSC</name>
<proteinExistence type="predicted"/>
<feature type="region of interest" description="Disordered" evidence="1">
    <location>
        <begin position="87"/>
        <end position="123"/>
    </location>
</feature>
<dbReference type="InParanoid" id="S8FSK1"/>
<evidence type="ECO:0000313" key="3">
    <source>
        <dbReference type="Proteomes" id="UP000015241"/>
    </source>
</evidence>
<reference evidence="2 3" key="1">
    <citation type="journal article" date="2012" name="Science">
        <title>The Paleozoic origin of enzymatic lignin decomposition reconstructed from 31 fungal genomes.</title>
        <authorList>
            <person name="Floudas D."/>
            <person name="Binder M."/>
            <person name="Riley R."/>
            <person name="Barry K."/>
            <person name="Blanchette R.A."/>
            <person name="Henrissat B."/>
            <person name="Martinez A.T."/>
            <person name="Otillar R."/>
            <person name="Spatafora J.W."/>
            <person name="Yadav J.S."/>
            <person name="Aerts A."/>
            <person name="Benoit I."/>
            <person name="Boyd A."/>
            <person name="Carlson A."/>
            <person name="Copeland A."/>
            <person name="Coutinho P.M."/>
            <person name="de Vries R.P."/>
            <person name="Ferreira P."/>
            <person name="Findley K."/>
            <person name="Foster B."/>
            <person name="Gaskell J."/>
            <person name="Glotzer D."/>
            <person name="Gorecki P."/>
            <person name="Heitman J."/>
            <person name="Hesse C."/>
            <person name="Hori C."/>
            <person name="Igarashi K."/>
            <person name="Jurgens J.A."/>
            <person name="Kallen N."/>
            <person name="Kersten P."/>
            <person name="Kohler A."/>
            <person name="Kuees U."/>
            <person name="Kumar T.K.A."/>
            <person name="Kuo A."/>
            <person name="LaButti K."/>
            <person name="Larrondo L.F."/>
            <person name="Lindquist E."/>
            <person name="Ling A."/>
            <person name="Lombard V."/>
            <person name="Lucas S."/>
            <person name="Lundell T."/>
            <person name="Martin R."/>
            <person name="McLaughlin D.J."/>
            <person name="Morgenstern I."/>
            <person name="Morin E."/>
            <person name="Murat C."/>
            <person name="Nagy L.G."/>
            <person name="Nolan M."/>
            <person name="Ohm R.A."/>
            <person name="Patyshakuliyeva A."/>
            <person name="Rokas A."/>
            <person name="Ruiz-Duenas F.J."/>
            <person name="Sabat G."/>
            <person name="Salamov A."/>
            <person name="Samejima M."/>
            <person name="Schmutz J."/>
            <person name="Slot J.C."/>
            <person name="St John F."/>
            <person name="Stenlid J."/>
            <person name="Sun H."/>
            <person name="Sun S."/>
            <person name="Syed K."/>
            <person name="Tsang A."/>
            <person name="Wiebenga A."/>
            <person name="Young D."/>
            <person name="Pisabarro A."/>
            <person name="Eastwood D.C."/>
            <person name="Martin F."/>
            <person name="Cullen D."/>
            <person name="Grigoriev I.V."/>
            <person name="Hibbett D.S."/>
        </authorList>
    </citation>
    <scope>NUCLEOTIDE SEQUENCE</scope>
    <source>
        <strain evidence="3">FP-58527</strain>
    </source>
</reference>
<feature type="compositionally biased region" description="Low complexity" evidence="1">
    <location>
        <begin position="281"/>
        <end position="290"/>
    </location>
</feature>
<keyword evidence="3" id="KW-1185">Reference proteome</keyword>
<feature type="region of interest" description="Disordered" evidence="1">
    <location>
        <begin position="1"/>
        <end position="47"/>
    </location>
</feature>
<dbReference type="Proteomes" id="UP000015241">
    <property type="component" value="Unassembled WGS sequence"/>
</dbReference>
<accession>S8FSK1</accession>
<feature type="compositionally biased region" description="Low complexity" evidence="1">
    <location>
        <begin position="297"/>
        <end position="313"/>
    </location>
</feature>
<dbReference type="HOGENOM" id="CLU_009185_0_0_1"/>